<name>A0A2P6QE16_ROSCH</name>
<dbReference type="InterPro" id="IPR045074">
    <property type="entry name" value="GST_C_Tau"/>
</dbReference>
<comment type="catalytic activity">
    <reaction evidence="1">
        <text>RX + glutathione = an S-substituted glutathione + a halide anion + H(+)</text>
        <dbReference type="Rhea" id="RHEA:16437"/>
        <dbReference type="ChEBI" id="CHEBI:15378"/>
        <dbReference type="ChEBI" id="CHEBI:16042"/>
        <dbReference type="ChEBI" id="CHEBI:17792"/>
        <dbReference type="ChEBI" id="CHEBI:57925"/>
        <dbReference type="ChEBI" id="CHEBI:90779"/>
        <dbReference type="EC" id="2.5.1.18"/>
    </reaction>
</comment>
<dbReference type="InterPro" id="IPR045073">
    <property type="entry name" value="Omega/Tau-like"/>
</dbReference>
<gene>
    <name evidence="2" type="ORF">RchiOBHm_Chr5g0046211</name>
</gene>
<reference evidence="2 3" key="1">
    <citation type="journal article" date="2018" name="Nat. Genet.">
        <title>The Rosa genome provides new insights in the design of modern roses.</title>
        <authorList>
            <person name="Bendahmane M."/>
        </authorList>
    </citation>
    <scope>NUCLEOTIDE SEQUENCE [LARGE SCALE GENOMIC DNA]</scope>
    <source>
        <strain evidence="3">cv. Old Blush</strain>
    </source>
</reference>
<dbReference type="EC" id="2.5.1.18" evidence="1"/>
<dbReference type="Proteomes" id="UP000238479">
    <property type="component" value="Chromosome 5"/>
</dbReference>
<organism evidence="2 3">
    <name type="scientific">Rosa chinensis</name>
    <name type="common">China rose</name>
    <dbReference type="NCBI Taxonomy" id="74649"/>
    <lineage>
        <taxon>Eukaryota</taxon>
        <taxon>Viridiplantae</taxon>
        <taxon>Streptophyta</taxon>
        <taxon>Embryophyta</taxon>
        <taxon>Tracheophyta</taxon>
        <taxon>Spermatophyta</taxon>
        <taxon>Magnoliopsida</taxon>
        <taxon>eudicotyledons</taxon>
        <taxon>Gunneridae</taxon>
        <taxon>Pentapetalae</taxon>
        <taxon>rosids</taxon>
        <taxon>fabids</taxon>
        <taxon>Rosales</taxon>
        <taxon>Rosaceae</taxon>
        <taxon>Rosoideae</taxon>
        <taxon>Rosoideae incertae sedis</taxon>
        <taxon>Rosa</taxon>
    </lineage>
</organism>
<evidence type="ECO:0000313" key="3">
    <source>
        <dbReference type="Proteomes" id="UP000238479"/>
    </source>
</evidence>
<comment type="function">
    <text evidence="1">Is involved in the conjugation of reduced glutathione to a wide number of exogenous and endogenous hydrophobic electrophiles.</text>
</comment>
<proteinExistence type="inferred from homology"/>
<dbReference type="GO" id="GO:0004364">
    <property type="term" value="F:glutathione transferase activity"/>
    <property type="evidence" value="ECO:0007669"/>
    <property type="project" value="UniProtKB-UniRule"/>
</dbReference>
<evidence type="ECO:0000313" key="2">
    <source>
        <dbReference type="EMBL" id="PRQ32422.1"/>
    </source>
</evidence>
<dbReference type="GO" id="GO:0006749">
    <property type="term" value="P:glutathione metabolic process"/>
    <property type="evidence" value="ECO:0007669"/>
    <property type="project" value="InterPro"/>
</dbReference>
<dbReference type="OMA" id="CIDEVWK"/>
<protein>
    <recommendedName>
        <fullName evidence="1">Glutathione S-transferase</fullName>
        <ecNumber evidence="1">2.5.1.18</ecNumber>
    </recommendedName>
</protein>
<evidence type="ECO:0000256" key="1">
    <source>
        <dbReference type="RuleBase" id="RU369102"/>
    </source>
</evidence>
<comment type="caution">
    <text evidence="2">The sequence shown here is derived from an EMBL/GenBank/DDBJ whole genome shotgun (WGS) entry which is preliminary data.</text>
</comment>
<comment type="subcellular location">
    <subcellularLocation>
        <location evidence="1">Cytoplasm</location>
        <location evidence="1">Cytosol</location>
    </subcellularLocation>
</comment>
<keyword evidence="1" id="KW-0963">Cytoplasm</keyword>
<accession>A0A2P6QE16</accession>
<dbReference type="InterPro" id="IPR036282">
    <property type="entry name" value="Glutathione-S-Trfase_C_sf"/>
</dbReference>
<keyword evidence="1 2" id="KW-0808">Transferase</keyword>
<dbReference type="EMBL" id="PDCK01000043">
    <property type="protein sequence ID" value="PRQ32422.1"/>
    <property type="molecule type" value="Genomic_DNA"/>
</dbReference>
<comment type="similarity">
    <text evidence="1">Belongs to the GST superfamily.</text>
</comment>
<dbReference type="Gene3D" id="1.20.1050.10">
    <property type="match status" value="1"/>
</dbReference>
<dbReference type="SUPFAM" id="SSF47616">
    <property type="entry name" value="GST C-terminal domain-like"/>
    <property type="match status" value="1"/>
</dbReference>
<dbReference type="PANTHER" id="PTHR11260:SF781">
    <property type="entry name" value="GLUTATHIONE S-TRANSFERASE U19"/>
    <property type="match status" value="1"/>
</dbReference>
<dbReference type="STRING" id="74649.A0A2P6QE16"/>
<dbReference type="PANTHER" id="PTHR11260">
    <property type="entry name" value="GLUTATHIONE S-TRANSFERASE, GST, SUPERFAMILY, GST DOMAIN CONTAINING"/>
    <property type="match status" value="1"/>
</dbReference>
<dbReference type="AlphaFoldDB" id="A0A2P6QE16"/>
<dbReference type="GO" id="GO:0005829">
    <property type="term" value="C:cytosol"/>
    <property type="evidence" value="ECO:0007669"/>
    <property type="project" value="UniProtKB-SubCell"/>
</dbReference>
<keyword evidence="3" id="KW-1185">Reference proteome</keyword>
<sequence length="104" mass="11880">MMRCIVLRFLGAPLQYIDEVRTVKPLLPSNPYLTSQAKFWADFVDNKIHGLGRKTWTTKGDEQEAAKKEYIDCIKLLEVELGDKPSFGGETLGFVLLLQLYDQD</sequence>
<dbReference type="CDD" id="cd03185">
    <property type="entry name" value="GST_C_Tau"/>
    <property type="match status" value="1"/>
</dbReference>
<dbReference type="Gramene" id="PRQ32422">
    <property type="protein sequence ID" value="PRQ32422"/>
    <property type="gene ID" value="RchiOBHm_Chr5g0046211"/>
</dbReference>